<evidence type="ECO:0008006" key="4">
    <source>
        <dbReference type="Google" id="ProtNLM"/>
    </source>
</evidence>
<evidence type="ECO:0000313" key="3">
    <source>
        <dbReference type="Proteomes" id="UP001180020"/>
    </source>
</evidence>
<dbReference type="EMBL" id="JAUJYO010000008">
    <property type="protein sequence ID" value="KAK1310249.1"/>
    <property type="molecule type" value="Genomic_DNA"/>
</dbReference>
<keyword evidence="1" id="KW-1133">Transmembrane helix</keyword>
<keyword evidence="3" id="KW-1185">Reference proteome</keyword>
<reference evidence="2" key="1">
    <citation type="journal article" date="2023" name="Nat. Commun.">
        <title>Diploid and tetraploid genomes of Acorus and the evolution of monocots.</title>
        <authorList>
            <person name="Ma L."/>
            <person name="Liu K.W."/>
            <person name="Li Z."/>
            <person name="Hsiao Y.Y."/>
            <person name="Qi Y."/>
            <person name="Fu T."/>
            <person name="Tang G.D."/>
            <person name="Zhang D."/>
            <person name="Sun W.H."/>
            <person name="Liu D.K."/>
            <person name="Li Y."/>
            <person name="Chen G.Z."/>
            <person name="Liu X.D."/>
            <person name="Liao X.Y."/>
            <person name="Jiang Y.T."/>
            <person name="Yu X."/>
            <person name="Hao Y."/>
            <person name="Huang J."/>
            <person name="Zhao X.W."/>
            <person name="Ke S."/>
            <person name="Chen Y.Y."/>
            <person name="Wu W.L."/>
            <person name="Hsu J.L."/>
            <person name="Lin Y.F."/>
            <person name="Huang M.D."/>
            <person name="Li C.Y."/>
            <person name="Huang L."/>
            <person name="Wang Z.W."/>
            <person name="Zhao X."/>
            <person name="Zhong W.Y."/>
            <person name="Peng D.H."/>
            <person name="Ahmad S."/>
            <person name="Lan S."/>
            <person name="Zhang J.S."/>
            <person name="Tsai W.C."/>
            <person name="Van de Peer Y."/>
            <person name="Liu Z.J."/>
        </authorList>
    </citation>
    <scope>NUCLEOTIDE SEQUENCE</scope>
    <source>
        <strain evidence="2">CP</strain>
    </source>
</reference>
<sequence>MDGMSVRPCHRRLMKKTPFNILINIPKMQFQSELLDVIVSSYNEDGDFFVLGGQPIYFTAEDIALIIGLLAFGETPKLDSSPTKSKIKSRFFSNNSMITRGALKDKMSSLVDSDNPRDIKYFVRLWIAFIFACFLFSIGHYNCLMSLLTILDDLNSMWNYACSVAIRNQIMEGVQKQRACITERNEGQYPKSSMGYVFGCTAVLCEHTRTNRWRPAGYRVSPRLFKWVMKLTRRRGEKDADPFRVKSNEGARSELGGGRGHNRGVGVAGWGWGHRGVARGGCGALWGTWETVGRDRGGAISVVGARWAQWGLLEDLFYGLAQLHTLTKIFNHQSLDDAT</sequence>
<proteinExistence type="predicted"/>
<reference evidence="2" key="2">
    <citation type="submission" date="2023-06" db="EMBL/GenBank/DDBJ databases">
        <authorList>
            <person name="Ma L."/>
            <person name="Liu K.-W."/>
            <person name="Li Z."/>
            <person name="Hsiao Y.-Y."/>
            <person name="Qi Y."/>
            <person name="Fu T."/>
            <person name="Tang G."/>
            <person name="Zhang D."/>
            <person name="Sun W.-H."/>
            <person name="Liu D.-K."/>
            <person name="Li Y."/>
            <person name="Chen G.-Z."/>
            <person name="Liu X.-D."/>
            <person name="Liao X.-Y."/>
            <person name="Jiang Y.-T."/>
            <person name="Yu X."/>
            <person name="Hao Y."/>
            <person name="Huang J."/>
            <person name="Zhao X.-W."/>
            <person name="Ke S."/>
            <person name="Chen Y.-Y."/>
            <person name="Wu W.-L."/>
            <person name="Hsu J.-L."/>
            <person name="Lin Y.-F."/>
            <person name="Huang M.-D."/>
            <person name="Li C.-Y."/>
            <person name="Huang L."/>
            <person name="Wang Z.-W."/>
            <person name="Zhao X."/>
            <person name="Zhong W.-Y."/>
            <person name="Peng D.-H."/>
            <person name="Ahmad S."/>
            <person name="Lan S."/>
            <person name="Zhang J.-S."/>
            <person name="Tsai W.-C."/>
            <person name="Van De Peer Y."/>
            <person name="Liu Z.-J."/>
        </authorList>
    </citation>
    <scope>NUCLEOTIDE SEQUENCE</scope>
    <source>
        <strain evidence="2">CP</strain>
        <tissue evidence="2">Leaves</tissue>
    </source>
</reference>
<keyword evidence="1" id="KW-0472">Membrane</keyword>
<gene>
    <name evidence="2" type="ORF">QJS10_CPA08g00478</name>
</gene>
<organism evidence="2 3">
    <name type="scientific">Acorus calamus</name>
    <name type="common">Sweet flag</name>
    <dbReference type="NCBI Taxonomy" id="4465"/>
    <lineage>
        <taxon>Eukaryota</taxon>
        <taxon>Viridiplantae</taxon>
        <taxon>Streptophyta</taxon>
        <taxon>Embryophyta</taxon>
        <taxon>Tracheophyta</taxon>
        <taxon>Spermatophyta</taxon>
        <taxon>Magnoliopsida</taxon>
        <taxon>Liliopsida</taxon>
        <taxon>Acoraceae</taxon>
        <taxon>Acorus</taxon>
    </lineage>
</organism>
<keyword evidence="1" id="KW-0812">Transmembrane</keyword>
<feature type="transmembrane region" description="Helical" evidence="1">
    <location>
        <begin position="121"/>
        <end position="141"/>
    </location>
</feature>
<protein>
    <recommendedName>
        <fullName evidence="4">Aminotransferase-like plant mobile domain-containing protein</fullName>
    </recommendedName>
</protein>
<accession>A0AAV9EA67</accession>
<evidence type="ECO:0000313" key="2">
    <source>
        <dbReference type="EMBL" id="KAK1310249.1"/>
    </source>
</evidence>
<comment type="caution">
    <text evidence="2">The sequence shown here is derived from an EMBL/GenBank/DDBJ whole genome shotgun (WGS) entry which is preliminary data.</text>
</comment>
<evidence type="ECO:0000256" key="1">
    <source>
        <dbReference type="SAM" id="Phobius"/>
    </source>
</evidence>
<name>A0AAV9EA67_ACOCL</name>
<dbReference type="Proteomes" id="UP001180020">
    <property type="component" value="Unassembled WGS sequence"/>
</dbReference>
<dbReference type="AlphaFoldDB" id="A0AAV9EA67"/>